<gene>
    <name evidence="1" type="primary">glpQ</name>
    <name evidence="1" type="ORF">FVB9532_01090</name>
</gene>
<name>A0AC61Y6L6_9FLAO</name>
<keyword evidence="1" id="KW-0378">Hydrolase</keyword>
<dbReference type="EMBL" id="CABVMM010000003">
    <property type="protein sequence ID" value="VVU99829.1"/>
    <property type="molecule type" value="Genomic_DNA"/>
</dbReference>
<evidence type="ECO:0000313" key="2">
    <source>
        <dbReference type="Proteomes" id="UP000356253"/>
    </source>
</evidence>
<sequence>MNVEIQGHRGDRGNFPENTIPAFLSAIKKGVDVIEMDVVISKDHQVVVSHEPFMSSLYMLQPNGEPISKENEKDFNLFQMNYDSIKQFDSGSKGNKKFLQQKNMKAYKPLLTEVIDTVEAFIKKEKIPAVKYNIEIKSEAKEYGKSQPSPKEFVALVTEVLKNKHVQHRVILQSFDVNILEEIHLHFSDFKLAYLVETGNYEQNKNLLSFQPDIYSPFYPLLSHKSMVEEIQQENIAVIPWTVNKKQAILKMLDFKVNGIITDYPERAITSLKSHK</sequence>
<comment type="caution">
    <text evidence="1">The sequence shown here is derived from an EMBL/GenBank/DDBJ whole genome shotgun (WGS) entry which is preliminary data.</text>
</comment>
<accession>A0AC61Y6L6</accession>
<keyword evidence="2" id="KW-1185">Reference proteome</keyword>
<protein>
    <submittedName>
        <fullName evidence="1">Glycerophosphodiester phosphodiesterase</fullName>
        <ecNumber evidence="1">3.1.4.46</ecNumber>
    </submittedName>
</protein>
<proteinExistence type="predicted"/>
<dbReference type="Proteomes" id="UP000356253">
    <property type="component" value="Unassembled WGS sequence"/>
</dbReference>
<dbReference type="EC" id="3.1.4.46" evidence="1"/>
<reference evidence="1" key="1">
    <citation type="submission" date="2019-09" db="EMBL/GenBank/DDBJ databases">
        <authorList>
            <person name="Rodrigo-Torres L."/>
            <person name="Arahal R. D."/>
            <person name="Lucena T."/>
        </authorList>
    </citation>
    <scope>NUCLEOTIDE SEQUENCE</scope>
    <source>
        <strain evidence="1">ISS653</strain>
    </source>
</reference>
<organism evidence="1 2">
    <name type="scientific">Mesonia oceanica</name>
    <dbReference type="NCBI Taxonomy" id="2687242"/>
    <lineage>
        <taxon>Bacteria</taxon>
        <taxon>Pseudomonadati</taxon>
        <taxon>Bacteroidota</taxon>
        <taxon>Flavobacteriia</taxon>
        <taxon>Flavobacteriales</taxon>
        <taxon>Flavobacteriaceae</taxon>
        <taxon>Mesonia</taxon>
    </lineage>
</organism>
<evidence type="ECO:0000313" key="1">
    <source>
        <dbReference type="EMBL" id="VVU99829.1"/>
    </source>
</evidence>